<dbReference type="KEGG" id="kse:Ksed_18100"/>
<feature type="transmembrane region" description="Helical" evidence="1">
    <location>
        <begin position="12"/>
        <end position="32"/>
    </location>
</feature>
<dbReference type="Proteomes" id="UP000006666">
    <property type="component" value="Chromosome"/>
</dbReference>
<protein>
    <submittedName>
        <fullName evidence="2">Uncharacterized protein</fullName>
    </submittedName>
</protein>
<keyword evidence="3" id="KW-1185">Reference proteome</keyword>
<name>C7NJC7_KYTSD</name>
<evidence type="ECO:0000256" key="1">
    <source>
        <dbReference type="SAM" id="Phobius"/>
    </source>
</evidence>
<proteinExistence type="predicted"/>
<dbReference type="AlphaFoldDB" id="C7NJC7"/>
<sequence>MNWWDPQVIPVVLLCGAAAAFLGSPVVVWFLSHVESPDPDGIELPGGRWIGLLERIGTFAAVLVGSAPALALVVAVKGLGRYPELRTAKNSAVSERFIIGTFASILWACAWAGVARLVIHLLG</sequence>
<reference evidence="2 3" key="1">
    <citation type="journal article" date="2009" name="Stand. Genomic Sci.">
        <title>Complete genome sequence of Kytococcus sedentarius type strain (541).</title>
        <authorList>
            <person name="Sims D."/>
            <person name="Brettin T."/>
            <person name="Detter J.C."/>
            <person name="Han C."/>
            <person name="Lapidus A."/>
            <person name="Copeland A."/>
            <person name="Glavina Del Rio T."/>
            <person name="Nolan M."/>
            <person name="Chen F."/>
            <person name="Lucas S."/>
            <person name="Tice H."/>
            <person name="Cheng J.F."/>
            <person name="Bruce D."/>
            <person name="Goodwin L."/>
            <person name="Pitluck S."/>
            <person name="Ovchinnikova G."/>
            <person name="Pati A."/>
            <person name="Ivanova N."/>
            <person name="Mavrommatis K."/>
            <person name="Chen A."/>
            <person name="Palaniappan K."/>
            <person name="D'haeseleer P."/>
            <person name="Chain P."/>
            <person name="Bristow J."/>
            <person name="Eisen J.A."/>
            <person name="Markowitz V."/>
            <person name="Hugenholtz P."/>
            <person name="Schneider S."/>
            <person name="Goker M."/>
            <person name="Pukall R."/>
            <person name="Kyrpides N.C."/>
            <person name="Klenk H.P."/>
        </authorList>
    </citation>
    <scope>NUCLEOTIDE SEQUENCE [LARGE SCALE GENOMIC DNA]</scope>
    <source>
        <strain evidence="3">ATCC 14392 / DSM 20547 / JCM 11482 / CCUG 33030 / NBRC 15357 / NCTC 11040 / CCM 314 / 541</strain>
    </source>
</reference>
<evidence type="ECO:0000313" key="2">
    <source>
        <dbReference type="EMBL" id="ACV06814.1"/>
    </source>
</evidence>
<evidence type="ECO:0000313" key="3">
    <source>
        <dbReference type="Proteomes" id="UP000006666"/>
    </source>
</evidence>
<dbReference type="EMBL" id="CP001686">
    <property type="protein sequence ID" value="ACV06814.1"/>
    <property type="molecule type" value="Genomic_DNA"/>
</dbReference>
<feature type="transmembrane region" description="Helical" evidence="1">
    <location>
        <begin position="52"/>
        <end position="76"/>
    </location>
</feature>
<dbReference type="RefSeq" id="WP_015779754.1">
    <property type="nucleotide sequence ID" value="NC_013169.1"/>
</dbReference>
<dbReference type="STRING" id="478801.Ksed_18100"/>
<organism evidence="2 3">
    <name type="scientific">Kytococcus sedentarius (strain ATCC 14392 / DSM 20547 / JCM 11482 / CCUG 33030 / NBRC 15357 / NCTC 11040 / CCM 314 / 541)</name>
    <name type="common">Micrococcus sedentarius</name>
    <dbReference type="NCBI Taxonomy" id="478801"/>
    <lineage>
        <taxon>Bacteria</taxon>
        <taxon>Bacillati</taxon>
        <taxon>Actinomycetota</taxon>
        <taxon>Actinomycetes</taxon>
        <taxon>Micrococcales</taxon>
        <taxon>Kytococcaceae</taxon>
        <taxon>Kytococcus</taxon>
    </lineage>
</organism>
<keyword evidence="1" id="KW-0472">Membrane</keyword>
<feature type="transmembrane region" description="Helical" evidence="1">
    <location>
        <begin position="97"/>
        <end position="119"/>
    </location>
</feature>
<keyword evidence="1" id="KW-0812">Transmembrane</keyword>
<gene>
    <name evidence="2" type="ordered locus">Ksed_18100</name>
</gene>
<dbReference type="eggNOG" id="ENOG5032YG5">
    <property type="taxonomic scope" value="Bacteria"/>
</dbReference>
<keyword evidence="1" id="KW-1133">Transmembrane helix</keyword>
<accession>C7NJC7</accession>
<dbReference type="HOGENOM" id="CLU_117983_1_0_11"/>